<dbReference type="InterPro" id="IPR011993">
    <property type="entry name" value="PH-like_dom_sf"/>
</dbReference>
<dbReference type="CDD" id="cd13205">
    <property type="entry name" value="FERM_C_fermitin"/>
    <property type="match status" value="1"/>
</dbReference>
<dbReference type="GO" id="GO:0005178">
    <property type="term" value="F:integrin binding"/>
    <property type="evidence" value="ECO:0007669"/>
    <property type="project" value="TreeGrafter"/>
</dbReference>
<evidence type="ECO:0000256" key="2">
    <source>
        <dbReference type="ARBA" id="ARBA00022889"/>
    </source>
</evidence>
<evidence type="ECO:0000313" key="4">
    <source>
        <dbReference type="Proteomes" id="UP000286641"/>
    </source>
</evidence>
<reference key="1">
    <citation type="submission" date="2019-01" db="UniProtKB">
        <authorList>
            <consortium name="RefSeq"/>
        </authorList>
    </citation>
    <scope>IDENTIFICATION</scope>
</reference>
<dbReference type="InterPro" id="IPR035963">
    <property type="entry name" value="FERM_2"/>
</dbReference>
<dbReference type="GO" id="GO:0033622">
    <property type="term" value="P:integrin activation"/>
    <property type="evidence" value="ECO:0007669"/>
    <property type="project" value="TreeGrafter"/>
</dbReference>
<dbReference type="CTD" id="83706"/>
<name>A0A3Q7PJZ6_CALUR</name>
<dbReference type="Proteomes" id="UP000286641">
    <property type="component" value="Unplaced"/>
</dbReference>
<dbReference type="Gene3D" id="3.10.20.90">
    <property type="entry name" value="Phosphatidylinositol 3-kinase Catalytic Subunit, Chain A, domain 1"/>
    <property type="match status" value="2"/>
</dbReference>
<dbReference type="InterPro" id="IPR037843">
    <property type="entry name" value="Kindlin/fermitin"/>
</dbReference>
<keyword evidence="4" id="KW-1185">Reference proteome</keyword>
<dbReference type="CDD" id="cd17185">
    <property type="entry name" value="FERM_F1_KIND3"/>
    <property type="match status" value="1"/>
</dbReference>
<dbReference type="GO" id="GO:0030055">
    <property type="term" value="C:cell-substrate junction"/>
    <property type="evidence" value="ECO:0007669"/>
    <property type="project" value="TreeGrafter"/>
</dbReference>
<dbReference type="GO" id="GO:0070527">
    <property type="term" value="P:platelet aggregation"/>
    <property type="evidence" value="ECO:0007669"/>
    <property type="project" value="TreeGrafter"/>
</dbReference>
<dbReference type="InterPro" id="IPR040790">
    <property type="entry name" value="Kindlin_2_N"/>
</dbReference>
<evidence type="ECO:0000259" key="3">
    <source>
        <dbReference type="SMART" id="SM00295"/>
    </source>
</evidence>
<comment type="similarity">
    <text evidence="1">Belongs to the kindlin family.</text>
</comment>
<dbReference type="Pfam" id="PF00169">
    <property type="entry name" value="PH"/>
    <property type="match status" value="1"/>
</dbReference>
<dbReference type="GO" id="GO:0007229">
    <property type="term" value="P:integrin-mediated signaling pathway"/>
    <property type="evidence" value="ECO:0007669"/>
    <property type="project" value="InterPro"/>
</dbReference>
<dbReference type="GO" id="GO:0033632">
    <property type="term" value="P:regulation of cell-cell adhesion mediated by integrin"/>
    <property type="evidence" value="ECO:0007669"/>
    <property type="project" value="TreeGrafter"/>
</dbReference>
<dbReference type="InterPro" id="IPR001849">
    <property type="entry name" value="PH_domain"/>
</dbReference>
<organism evidence="4 5">
    <name type="scientific">Callorhinus ursinus</name>
    <name type="common">Northern fur seal</name>
    <dbReference type="NCBI Taxonomy" id="34884"/>
    <lineage>
        <taxon>Eukaryota</taxon>
        <taxon>Metazoa</taxon>
        <taxon>Chordata</taxon>
        <taxon>Craniata</taxon>
        <taxon>Vertebrata</taxon>
        <taxon>Euteleostomi</taxon>
        <taxon>Mammalia</taxon>
        <taxon>Eutheria</taxon>
        <taxon>Laurasiatheria</taxon>
        <taxon>Carnivora</taxon>
        <taxon>Caniformia</taxon>
        <taxon>Pinnipedia</taxon>
        <taxon>Otariidae</taxon>
        <taxon>Callorhinus</taxon>
    </lineage>
</organism>
<feature type="domain" description="Band 4.1" evidence="3">
    <location>
        <begin position="94"/>
        <end position="476"/>
    </location>
</feature>
<gene>
    <name evidence="5" type="primary">FERMT3</name>
</gene>
<evidence type="ECO:0000256" key="1">
    <source>
        <dbReference type="ARBA" id="ARBA00008052"/>
    </source>
</evidence>
<dbReference type="PANTHER" id="PTHR16160:SF1">
    <property type="entry name" value="FERMITIN FAMILY HOMOLOG 3"/>
    <property type="match status" value="1"/>
</dbReference>
<accession>A0A3Q7PJZ6</accession>
<dbReference type="RefSeq" id="XP_025734018.1">
    <property type="nucleotide sequence ID" value="XM_025878233.1"/>
</dbReference>
<reference evidence="5" key="2">
    <citation type="submission" date="2025-08" db="UniProtKB">
        <authorList>
            <consortium name="RefSeq"/>
        </authorList>
    </citation>
    <scope>IDENTIFICATION</scope>
    <source>
        <tissue evidence="5">Blood</tissue>
    </source>
</reference>
<evidence type="ECO:0000313" key="5">
    <source>
        <dbReference type="RefSeq" id="XP_025734018.1"/>
    </source>
</evidence>
<dbReference type="GO" id="GO:0007159">
    <property type="term" value="P:leukocyte cell-cell adhesion"/>
    <property type="evidence" value="ECO:0007669"/>
    <property type="project" value="TreeGrafter"/>
</dbReference>
<dbReference type="SUPFAM" id="SSF47031">
    <property type="entry name" value="Second domain of FERM"/>
    <property type="match status" value="1"/>
</dbReference>
<dbReference type="FunFam" id="2.30.29.30:FF:000037">
    <property type="entry name" value="Fermitin family homolog 2"/>
    <property type="match status" value="1"/>
</dbReference>
<dbReference type="PANTHER" id="PTHR16160">
    <property type="entry name" value="FERMITIN 2-RELATED"/>
    <property type="match status" value="1"/>
</dbReference>
<dbReference type="GO" id="GO:0007160">
    <property type="term" value="P:cell-matrix adhesion"/>
    <property type="evidence" value="ECO:0007669"/>
    <property type="project" value="TreeGrafter"/>
</dbReference>
<dbReference type="Pfam" id="PF00373">
    <property type="entry name" value="FERM_M"/>
    <property type="match status" value="1"/>
</dbReference>
<dbReference type="GeneID" id="112828978"/>
<dbReference type="SMART" id="SM00295">
    <property type="entry name" value="B41"/>
    <property type="match status" value="1"/>
</dbReference>
<protein>
    <submittedName>
        <fullName evidence="5">Fermitin family homolog 3 isoform X2</fullName>
    </submittedName>
</protein>
<proteinExistence type="inferred from homology"/>
<dbReference type="InterPro" id="IPR019749">
    <property type="entry name" value="Band_41_domain"/>
</dbReference>
<dbReference type="SUPFAM" id="SSF50729">
    <property type="entry name" value="PH domain-like"/>
    <property type="match status" value="2"/>
</dbReference>
<dbReference type="Pfam" id="PF18124">
    <property type="entry name" value="Kindlin_2_N"/>
    <property type="match status" value="1"/>
</dbReference>
<dbReference type="AlphaFoldDB" id="A0A3Q7PJZ6"/>
<keyword evidence="2" id="KW-0130">Cell adhesion</keyword>
<dbReference type="InterPro" id="IPR019748">
    <property type="entry name" value="FERM_central"/>
</dbReference>
<sequence length="585" mass="67233">MAGMKTATGDYIDSSWELRVFVGEEDPEAESVTLRVTGESHIGGVLLKVVEEIKRKQDWSDHAIWWEQKRQWLLQTHWTLDKYGILADARLFFGPQHRPIILRLPNRRALRLRASFSQPLFQAVAAICRLLSIRHPEELSLLRAPEKKEKKKKEKEPEEELYDLTKVVLAGGVAPALFRGMPAHFSDSAQTEACYHMLSRPQPPPDPLLLQRLPRPSSLLDKTQLHSRWLDSSRCLMQQGIKAGDMLWLRFKYYSFFDLDPKTDPVRLTQLYEQARWDLLLEETDCTEEEMMVFAALQYHINKLSQSGEVGEPTGTDPGLDDLDAALNNLEVKLEGSASTDVLDNLTTIPELKDHLRIFRPRKLTLKGYRQHWVVFKETTLSYYKSQDEAPGDPIQQLNLKGCEVVPDVNVAGQKFYIKLLVPSPEGMSEIYLRCQDLTPRILEAHQNVAQLSLSEAQLRFIQAWQSLPDFGISYVVVRFKGSRKDEILGIANNRLIRIDLAVGDMVKTWRFSNMRQWNVNWDIRQVAIEFDEHINVAFSCLSASCRIVHEYIGGYIFLSTRERARGEELDEDLFLQLTGGHEAF</sequence>
<dbReference type="Gene3D" id="2.30.29.30">
    <property type="entry name" value="Pleckstrin-homology domain (PH domain)/Phosphotyrosine-binding domain (PTB)"/>
    <property type="match status" value="2"/>
</dbReference>
<dbReference type="FunFam" id="3.10.20.90:FF:000035">
    <property type="entry name" value="Fermitin family homolog 2 (Drosophila)"/>
    <property type="match status" value="1"/>
</dbReference>